<dbReference type="Gene3D" id="2.60.470.10">
    <property type="entry name" value="Acid-sensing ion channels like domains"/>
    <property type="match status" value="1"/>
</dbReference>
<dbReference type="EMBL" id="NWSH01000186">
    <property type="protein sequence ID" value="PCG78643.1"/>
    <property type="molecule type" value="Genomic_DNA"/>
</dbReference>
<comment type="similarity">
    <text evidence="2 12">Belongs to the amiloride-sensitive sodium channel (TC 1.A.6) family.</text>
</comment>
<sequence>MRTVDPELWFRKLKRPGIQVTRRMRFGQRVDTGLEARVRHSLRDALSEFWTNCSLASAKYYNIDQHQKWARFKHVFLLLLSLALGWSLMTHNHKAYDARPPLTVSRQPHYTTVGVHLFPAVALCSNSIISKAALHNYSTYLYTHPKNKQYGYRKSEIEHNLLDWGALLTLVLPPLDVNFNKFLADVEHHLNVTDIMLRLSGNCSEILQRCSWRGEMTDCDSLFATRLTALGFCCVFNSRYQAIDHHREPFMLDLIGQDYGLGVVVKETRDDFAYVRRPAYGMELLLFQGEEFPLLESGDVRMFPVPRNASLFFNIRTFSQYPAEDILYYPEERRGCRLEGGGMSWCLAQCRRDTAAALCGCVPFTLQPQAQPHEAPTCTVNELNCLNKHREKFMYLFPGEEAGPELSQEMQDAMDCSHCMVQCTRHKHSASVSYSFYSAKSRIFRNFLTQNLSLENSTTIRLFYSVLHQAWYKVEPQSRWYELFVKQGTQWVVVTGISMLTYSELMYHLTIRWLHHFRRRTRLANTALLLAPSR</sequence>
<comment type="caution">
    <text evidence="13">The sequence shown here is derived from an EMBL/GenBank/DDBJ whole genome shotgun (WGS) entry which is preliminary data.</text>
</comment>
<organism evidence="13">
    <name type="scientific">Heliothis virescens</name>
    <name type="common">Tobacco budworm moth</name>
    <dbReference type="NCBI Taxonomy" id="7102"/>
    <lineage>
        <taxon>Eukaryota</taxon>
        <taxon>Metazoa</taxon>
        <taxon>Ecdysozoa</taxon>
        <taxon>Arthropoda</taxon>
        <taxon>Hexapoda</taxon>
        <taxon>Insecta</taxon>
        <taxon>Pterygota</taxon>
        <taxon>Neoptera</taxon>
        <taxon>Endopterygota</taxon>
        <taxon>Lepidoptera</taxon>
        <taxon>Glossata</taxon>
        <taxon>Ditrysia</taxon>
        <taxon>Noctuoidea</taxon>
        <taxon>Noctuidae</taxon>
        <taxon>Heliothinae</taxon>
        <taxon>Heliothis</taxon>
    </lineage>
</organism>
<evidence type="ECO:0000256" key="11">
    <source>
        <dbReference type="ARBA" id="ARBA00023303"/>
    </source>
</evidence>
<keyword evidence="8 12" id="KW-0406">Ion transport</keyword>
<dbReference type="AlphaFoldDB" id="A0A2A4K4F6"/>
<dbReference type="GO" id="GO:0015280">
    <property type="term" value="F:ligand-gated sodium channel activity"/>
    <property type="evidence" value="ECO:0007669"/>
    <property type="project" value="TreeGrafter"/>
</dbReference>
<reference evidence="13" key="1">
    <citation type="submission" date="2017-09" db="EMBL/GenBank/DDBJ databases">
        <title>Contemporary evolution of a Lepidopteran species, Heliothis virescens, in response to modern agricultural practices.</title>
        <authorList>
            <person name="Fritz M.L."/>
            <person name="Deyonke A.M."/>
            <person name="Papanicolaou A."/>
            <person name="Micinski S."/>
            <person name="Westbrook J."/>
            <person name="Gould F."/>
        </authorList>
    </citation>
    <scope>NUCLEOTIDE SEQUENCE [LARGE SCALE GENOMIC DNA]</scope>
    <source>
        <strain evidence="13">HvINT-</strain>
        <tissue evidence="13">Whole body</tissue>
    </source>
</reference>
<keyword evidence="3 12" id="KW-0813">Transport</keyword>
<evidence type="ECO:0000256" key="3">
    <source>
        <dbReference type="ARBA" id="ARBA00022448"/>
    </source>
</evidence>
<dbReference type="InterPro" id="IPR001873">
    <property type="entry name" value="ENaC"/>
</dbReference>
<evidence type="ECO:0000256" key="7">
    <source>
        <dbReference type="ARBA" id="ARBA00023053"/>
    </source>
</evidence>
<dbReference type="GO" id="GO:0005886">
    <property type="term" value="C:plasma membrane"/>
    <property type="evidence" value="ECO:0007669"/>
    <property type="project" value="TreeGrafter"/>
</dbReference>
<evidence type="ECO:0000256" key="4">
    <source>
        <dbReference type="ARBA" id="ARBA00022461"/>
    </source>
</evidence>
<proteinExistence type="inferred from homology"/>
<evidence type="ECO:0000256" key="2">
    <source>
        <dbReference type="ARBA" id="ARBA00007193"/>
    </source>
</evidence>
<gene>
    <name evidence="13" type="ORF">B5V51_3539</name>
</gene>
<dbReference type="PANTHER" id="PTHR11690">
    <property type="entry name" value="AMILORIDE-SENSITIVE SODIUM CHANNEL-RELATED"/>
    <property type="match status" value="1"/>
</dbReference>
<keyword evidence="5 12" id="KW-0812">Transmembrane</keyword>
<keyword evidence="10 12" id="KW-0739">Sodium transport</keyword>
<evidence type="ECO:0000256" key="5">
    <source>
        <dbReference type="ARBA" id="ARBA00022692"/>
    </source>
</evidence>
<dbReference type="PANTHER" id="PTHR11690:SF253">
    <property type="entry name" value="PICKPOCKET 18-RELATED"/>
    <property type="match status" value="1"/>
</dbReference>
<keyword evidence="7" id="KW-0915">Sodium</keyword>
<dbReference type="STRING" id="7102.A0A2A4K4F6"/>
<comment type="subcellular location">
    <subcellularLocation>
        <location evidence="1">Membrane</location>
        <topology evidence="1">Multi-pass membrane protein</topology>
    </subcellularLocation>
</comment>
<keyword evidence="6" id="KW-1133">Transmembrane helix</keyword>
<evidence type="ECO:0000256" key="10">
    <source>
        <dbReference type="ARBA" id="ARBA00023201"/>
    </source>
</evidence>
<dbReference type="Pfam" id="PF00858">
    <property type="entry name" value="ASC"/>
    <property type="match status" value="1"/>
</dbReference>
<evidence type="ECO:0000256" key="12">
    <source>
        <dbReference type="RuleBase" id="RU000679"/>
    </source>
</evidence>
<keyword evidence="11 12" id="KW-0407">Ion channel</keyword>
<evidence type="ECO:0000256" key="6">
    <source>
        <dbReference type="ARBA" id="ARBA00022989"/>
    </source>
</evidence>
<evidence type="ECO:0000256" key="9">
    <source>
        <dbReference type="ARBA" id="ARBA00023136"/>
    </source>
</evidence>
<evidence type="ECO:0000313" key="13">
    <source>
        <dbReference type="EMBL" id="PCG78643.1"/>
    </source>
</evidence>
<keyword evidence="9" id="KW-0472">Membrane</keyword>
<name>A0A2A4K4F6_HELVI</name>
<keyword evidence="4 12" id="KW-0894">Sodium channel</keyword>
<evidence type="ECO:0000256" key="8">
    <source>
        <dbReference type="ARBA" id="ARBA00023065"/>
    </source>
</evidence>
<evidence type="ECO:0000256" key="1">
    <source>
        <dbReference type="ARBA" id="ARBA00004141"/>
    </source>
</evidence>
<accession>A0A2A4K4F6</accession>
<protein>
    <submittedName>
        <fullName evidence="13">Uncharacterized protein</fullName>
    </submittedName>
</protein>